<feature type="compositionally biased region" description="Basic and acidic residues" evidence="2">
    <location>
        <begin position="835"/>
        <end position="845"/>
    </location>
</feature>
<name>A0A1J3G5R2_NOCCA</name>
<evidence type="ECO:0000256" key="1">
    <source>
        <dbReference type="ARBA" id="ARBA00023186"/>
    </source>
</evidence>
<feature type="region of interest" description="Disordered" evidence="2">
    <location>
        <begin position="353"/>
        <end position="484"/>
    </location>
</feature>
<accession>A0A1J3G5R2</accession>
<dbReference type="PANTHER" id="PTHR33322">
    <property type="entry name" value="BAG DOMAIN CONTAINING PROTEIN, EXPRESSED"/>
    <property type="match status" value="1"/>
</dbReference>
<dbReference type="InterPro" id="IPR003103">
    <property type="entry name" value="BAG_domain"/>
</dbReference>
<feature type="compositionally biased region" description="Basic and acidic residues" evidence="2">
    <location>
        <begin position="784"/>
        <end position="802"/>
    </location>
</feature>
<feature type="region of interest" description="Disordered" evidence="2">
    <location>
        <begin position="613"/>
        <end position="671"/>
    </location>
</feature>
<feature type="region of interest" description="Disordered" evidence="2">
    <location>
        <begin position="287"/>
        <end position="323"/>
    </location>
</feature>
<evidence type="ECO:0000313" key="4">
    <source>
        <dbReference type="EMBL" id="JAU51463.1"/>
    </source>
</evidence>
<dbReference type="AlphaFoldDB" id="A0A1J3G5R2"/>
<evidence type="ECO:0000259" key="3">
    <source>
        <dbReference type="PROSITE" id="PS51035"/>
    </source>
</evidence>
<keyword evidence="1" id="KW-0143">Chaperone</keyword>
<protein>
    <submittedName>
        <fullName evidence="4">BAG family molecular chaperone regulator 6</fullName>
    </submittedName>
</protein>
<organism evidence="4">
    <name type="scientific">Noccaea caerulescens</name>
    <name type="common">Alpine penny-cress</name>
    <name type="synonym">Thlaspi caerulescens</name>
    <dbReference type="NCBI Taxonomy" id="107243"/>
    <lineage>
        <taxon>Eukaryota</taxon>
        <taxon>Viridiplantae</taxon>
        <taxon>Streptophyta</taxon>
        <taxon>Embryophyta</taxon>
        <taxon>Tracheophyta</taxon>
        <taxon>Spermatophyta</taxon>
        <taxon>Magnoliopsida</taxon>
        <taxon>eudicotyledons</taxon>
        <taxon>Gunneridae</taxon>
        <taxon>Pentapetalae</taxon>
        <taxon>rosids</taxon>
        <taxon>malvids</taxon>
        <taxon>Brassicales</taxon>
        <taxon>Brassicaceae</taxon>
        <taxon>Coluteocarpeae</taxon>
        <taxon>Noccaea</taxon>
    </lineage>
</organism>
<feature type="region of interest" description="Disordered" evidence="2">
    <location>
        <begin position="746"/>
        <end position="871"/>
    </location>
</feature>
<feature type="region of interest" description="Disordered" evidence="2">
    <location>
        <begin position="687"/>
        <end position="706"/>
    </location>
</feature>
<dbReference type="PANTHER" id="PTHR33322:SF16">
    <property type="entry name" value="BAG FAMILY MOLECULAR CHAPERONE REGULATOR 6"/>
    <property type="match status" value="1"/>
</dbReference>
<dbReference type="SUPFAM" id="SSF63491">
    <property type="entry name" value="BAG domain"/>
    <property type="match status" value="1"/>
</dbReference>
<dbReference type="CDD" id="cd22541">
    <property type="entry name" value="SP5_N"/>
    <property type="match status" value="1"/>
</dbReference>
<dbReference type="FunFam" id="1.20.58.120:FF:000010">
    <property type="entry name" value="BAG family molecular chaperone regulator 6"/>
    <property type="match status" value="1"/>
</dbReference>
<dbReference type="CDD" id="cd23767">
    <property type="entry name" value="IQCD"/>
    <property type="match status" value="1"/>
</dbReference>
<feature type="compositionally biased region" description="Polar residues" evidence="2">
    <location>
        <begin position="632"/>
        <end position="646"/>
    </location>
</feature>
<reference evidence="4" key="1">
    <citation type="submission" date="2016-07" db="EMBL/GenBank/DDBJ databases">
        <title>De novo transcriptome assembly of four accessions of the metal hyperaccumulator plant Noccaea caerulescens.</title>
        <authorList>
            <person name="Blande D."/>
            <person name="Halimaa P."/>
            <person name="Tervahauta A.I."/>
            <person name="Aarts M.G."/>
            <person name="Karenlampi S.O."/>
        </authorList>
    </citation>
    <scope>NUCLEOTIDE SEQUENCE</scope>
</reference>
<dbReference type="PROSITE" id="PS50096">
    <property type="entry name" value="IQ"/>
    <property type="match status" value="1"/>
</dbReference>
<feature type="compositionally biased region" description="Basic residues" evidence="2">
    <location>
        <begin position="936"/>
        <end position="955"/>
    </location>
</feature>
<feature type="compositionally biased region" description="Basic and acidic residues" evidence="2">
    <location>
        <begin position="613"/>
        <end position="630"/>
    </location>
</feature>
<evidence type="ECO:0000256" key="2">
    <source>
        <dbReference type="SAM" id="MobiDB-lite"/>
    </source>
</evidence>
<proteinExistence type="predicted"/>
<dbReference type="SMART" id="SM00264">
    <property type="entry name" value="BAG"/>
    <property type="match status" value="1"/>
</dbReference>
<dbReference type="EMBL" id="GEVK01001369">
    <property type="protein sequence ID" value="JAU51463.1"/>
    <property type="molecule type" value="Transcribed_RNA"/>
</dbReference>
<dbReference type="InterPro" id="IPR040400">
    <property type="entry name" value="BAG5/6/7/8"/>
</dbReference>
<feature type="compositionally biased region" description="Low complexity" evidence="2">
    <location>
        <begin position="385"/>
        <end position="396"/>
    </location>
</feature>
<feature type="compositionally biased region" description="Acidic residues" evidence="2">
    <location>
        <begin position="846"/>
        <end position="859"/>
    </location>
</feature>
<dbReference type="Gene3D" id="1.20.58.120">
    <property type="entry name" value="BAG domain"/>
    <property type="match status" value="1"/>
</dbReference>
<dbReference type="PROSITE" id="PS51035">
    <property type="entry name" value="BAG"/>
    <property type="match status" value="1"/>
</dbReference>
<feature type="compositionally biased region" description="Basic and acidic residues" evidence="2">
    <location>
        <begin position="310"/>
        <end position="323"/>
    </location>
</feature>
<feature type="domain" description="BAG" evidence="3">
    <location>
        <begin position="539"/>
        <end position="616"/>
    </location>
</feature>
<dbReference type="InterPro" id="IPR036533">
    <property type="entry name" value="BAG_dom_sf"/>
</dbReference>
<gene>
    <name evidence="4" type="ORF">LC_TR14291_c0_g1_i1_g.49081</name>
</gene>
<sequence length="967" mass="107968">MMPMYNNSSQPSQTRPQGHYHYHQGFGNYPVSCEHCPTPSPCYGSCIHSNFPVYNNAYWPPCYPPQVPYHPCCMNHSGFQPHASHATPFHPPPFYAHQPFPGCYRPEYDSEKDVPGKRQCANFSPQMCYSKNDRGVVIEEHEPENERRNHGDQGEAVLPVRQPACPYPILWIPHENARIQEHGGSLGSGSHDKPTADVKAPENMKVQKADPKFRNGFFPFDEATMKSLVQNQDRQKMQDGKTKELPFDISKLKLLLEGPDGKQVKIQKNKEESGQLPYPIFWVPSHGEQGIVGSSENKEGSNEGLSLKSFRSDSQGEGKDGNFENKALSAAEEKSSLRNIPVDNHLQEPRNIPVKLLENHLPKPTVPTKRIAKREPVENTKKEQPSSLPKSSRLPPVCLRVDPLPKRKNGGSKSLKAPRQKEQPLTSEETKVASSVSSKKAESRTVPEAGNVTCEEANKELKMSEGRSNATEAERESVESKSNLQEGAKCEVFKPCETTGIRERPVKKTFTEEEAARIIQSRYRGYDVRRWEPLKKLQKIVTVREQMGDVTRRVKAVEDSTDQPIEENEIIILGEMVMNLLLKLDSVQGLHPSIRDHRKSLARELSDIEDKLDSLRKKSSEEKEAVEEQVKITSETSDCPVNSHNQLAEENKMASDSNTEDNLPPSPEEQPTLLKNLADERLVAEAEEGTGLSETLATDPKPASETSMCEMVATSTSIPGENGEVEVVLPINTLAADGNEMTVMKPEEDKVKPPQLVQVTCGPGFEGPDNATGVSEAEANTSENEEKKGDNGTELPSEKDVELYESPVEVIDGEAETTAMDPEAASQEETNVDSTCEHSKGVREESSDEPQEEKEESPETEVIVKEQPPETEVIVKAQPRETVVIEHDVSEETKKLIEENKRFKETMETLVKAGKEQLEVISELAGRVKMLEKSLSQKKRTQNGRRKLNRRKHAAKPMSESETEAVL</sequence>
<feature type="compositionally biased region" description="Basic and acidic residues" evidence="2">
    <location>
        <begin position="456"/>
        <end position="465"/>
    </location>
</feature>
<dbReference type="Pfam" id="PF02179">
    <property type="entry name" value="BAG"/>
    <property type="match status" value="1"/>
</dbReference>
<dbReference type="GO" id="GO:0051087">
    <property type="term" value="F:protein-folding chaperone binding"/>
    <property type="evidence" value="ECO:0007669"/>
    <property type="project" value="InterPro"/>
</dbReference>
<dbReference type="GO" id="GO:0009506">
    <property type="term" value="C:plasmodesma"/>
    <property type="evidence" value="ECO:0007669"/>
    <property type="project" value="TreeGrafter"/>
</dbReference>
<dbReference type="GO" id="GO:0006457">
    <property type="term" value="P:protein folding"/>
    <property type="evidence" value="ECO:0007669"/>
    <property type="project" value="TreeGrafter"/>
</dbReference>
<feature type="region of interest" description="Disordered" evidence="2">
    <location>
        <begin position="933"/>
        <end position="967"/>
    </location>
</feature>
<feature type="compositionally biased region" description="Basic and acidic residues" evidence="2">
    <location>
        <begin position="373"/>
        <end position="384"/>
    </location>
</feature>